<name>A0A8S4RMS6_9NEOP</name>
<protein>
    <submittedName>
        <fullName evidence="2">Jg18477 protein</fullName>
    </submittedName>
</protein>
<accession>A0A8S4RMS6</accession>
<evidence type="ECO:0000256" key="1">
    <source>
        <dbReference type="SAM" id="MobiDB-lite"/>
    </source>
</evidence>
<reference evidence="2" key="1">
    <citation type="submission" date="2022-03" db="EMBL/GenBank/DDBJ databases">
        <authorList>
            <person name="Lindestad O."/>
        </authorList>
    </citation>
    <scope>NUCLEOTIDE SEQUENCE</scope>
</reference>
<evidence type="ECO:0000313" key="2">
    <source>
        <dbReference type="EMBL" id="CAH2238094.1"/>
    </source>
</evidence>
<gene>
    <name evidence="2" type="primary">jg18477</name>
    <name evidence="2" type="ORF">PAEG_LOCUS15247</name>
</gene>
<dbReference type="Proteomes" id="UP000838756">
    <property type="component" value="Unassembled WGS sequence"/>
</dbReference>
<keyword evidence="3" id="KW-1185">Reference proteome</keyword>
<proteinExistence type="predicted"/>
<sequence length="136" mass="15430">MGQVIGDGPSFYQAITASLPPRLPPPPPPESKDRAIGKSSGKNTPINTAGGKELVSERTTINRGWFYFRRILCFKNRSGVFCGFKEYKPVILDLPMHKFKEFVKTHLLERGYYTIDEFFNDKVAWKHPAPLSALTR</sequence>
<organism evidence="2 3">
    <name type="scientific">Pararge aegeria aegeria</name>
    <dbReference type="NCBI Taxonomy" id="348720"/>
    <lineage>
        <taxon>Eukaryota</taxon>
        <taxon>Metazoa</taxon>
        <taxon>Ecdysozoa</taxon>
        <taxon>Arthropoda</taxon>
        <taxon>Hexapoda</taxon>
        <taxon>Insecta</taxon>
        <taxon>Pterygota</taxon>
        <taxon>Neoptera</taxon>
        <taxon>Endopterygota</taxon>
        <taxon>Lepidoptera</taxon>
        <taxon>Glossata</taxon>
        <taxon>Ditrysia</taxon>
        <taxon>Papilionoidea</taxon>
        <taxon>Nymphalidae</taxon>
        <taxon>Satyrinae</taxon>
        <taxon>Satyrini</taxon>
        <taxon>Parargina</taxon>
        <taxon>Pararge</taxon>
    </lineage>
</organism>
<comment type="caution">
    <text evidence="2">The sequence shown here is derived from an EMBL/GenBank/DDBJ whole genome shotgun (WGS) entry which is preliminary data.</text>
</comment>
<feature type="region of interest" description="Disordered" evidence="1">
    <location>
        <begin position="17"/>
        <end position="51"/>
    </location>
</feature>
<dbReference type="AlphaFoldDB" id="A0A8S4RMS6"/>
<evidence type="ECO:0000313" key="3">
    <source>
        <dbReference type="Proteomes" id="UP000838756"/>
    </source>
</evidence>
<dbReference type="EMBL" id="CAKXAJ010025321">
    <property type="protein sequence ID" value="CAH2238094.1"/>
    <property type="molecule type" value="Genomic_DNA"/>
</dbReference>